<evidence type="ECO:0000313" key="3">
    <source>
        <dbReference type="EMBL" id="MBO1080038.1"/>
    </source>
</evidence>
<dbReference type="InterPro" id="IPR001455">
    <property type="entry name" value="TusA-like"/>
</dbReference>
<dbReference type="RefSeq" id="WP_207417853.1">
    <property type="nucleotide sequence ID" value="NZ_CP061177.1"/>
</dbReference>
<comment type="similarity">
    <text evidence="1">Belongs to the sulfur carrier protein TusA family.</text>
</comment>
<dbReference type="SUPFAM" id="SSF64307">
    <property type="entry name" value="SirA-like"/>
    <property type="match status" value="1"/>
</dbReference>
<reference evidence="3 4" key="1">
    <citation type="submission" date="2020-09" db="EMBL/GenBank/DDBJ databases">
        <title>Roseomonas.</title>
        <authorList>
            <person name="Zhu W."/>
        </authorList>
    </citation>
    <scope>NUCLEOTIDE SEQUENCE [LARGE SCALE GENOMIC DNA]</scope>
    <source>
        <strain evidence="3 4">573</strain>
    </source>
</reference>
<dbReference type="CDD" id="cd00291">
    <property type="entry name" value="SirA_YedF_YeeD"/>
    <property type="match status" value="1"/>
</dbReference>
<evidence type="ECO:0000313" key="4">
    <source>
        <dbReference type="Proteomes" id="UP001518989"/>
    </source>
</evidence>
<accession>A0ABS3KRC9</accession>
<dbReference type="PANTHER" id="PTHR33279">
    <property type="entry name" value="SULFUR CARRIER PROTEIN YEDF-RELATED"/>
    <property type="match status" value="1"/>
</dbReference>
<gene>
    <name evidence="3" type="ORF">IAI61_13445</name>
</gene>
<evidence type="ECO:0000256" key="1">
    <source>
        <dbReference type="ARBA" id="ARBA00008984"/>
    </source>
</evidence>
<dbReference type="Gene3D" id="3.30.110.40">
    <property type="entry name" value="TusA-like domain"/>
    <property type="match status" value="1"/>
</dbReference>
<name>A0ABS3KRC9_9PROT</name>
<organism evidence="3 4">
    <name type="scientific">Roseomonas haemaphysalidis</name>
    <dbReference type="NCBI Taxonomy" id="2768162"/>
    <lineage>
        <taxon>Bacteria</taxon>
        <taxon>Pseudomonadati</taxon>
        <taxon>Pseudomonadota</taxon>
        <taxon>Alphaproteobacteria</taxon>
        <taxon>Acetobacterales</taxon>
        <taxon>Roseomonadaceae</taxon>
        <taxon>Roseomonas</taxon>
    </lineage>
</organism>
<dbReference type="PANTHER" id="PTHR33279:SF19">
    <property type="entry name" value="SSL1707 PROTEIN"/>
    <property type="match status" value="1"/>
</dbReference>
<proteinExistence type="inferred from homology"/>
<dbReference type="InterPro" id="IPR036868">
    <property type="entry name" value="TusA-like_sf"/>
</dbReference>
<protein>
    <submittedName>
        <fullName evidence="3">Sulfurtransferase TusA family protein</fullName>
    </submittedName>
</protein>
<keyword evidence="4" id="KW-1185">Reference proteome</keyword>
<feature type="domain" description="UPF0033" evidence="2">
    <location>
        <begin position="15"/>
        <end position="39"/>
    </location>
</feature>
<dbReference type="EMBL" id="JACTNG010000007">
    <property type="protein sequence ID" value="MBO1080038.1"/>
    <property type="molecule type" value="Genomic_DNA"/>
</dbReference>
<dbReference type="PROSITE" id="PS01148">
    <property type="entry name" value="UPF0033"/>
    <property type="match status" value="1"/>
</dbReference>
<dbReference type="Pfam" id="PF01206">
    <property type="entry name" value="TusA"/>
    <property type="match status" value="1"/>
</dbReference>
<sequence>MHQEQWWDDSPDSYIDITAETCPMTFVRTRLALDRLSPGQVLEVLLKGDEPRRNIPRTAVEQGHAVLGQRERPDGALCLRLRRGDG</sequence>
<evidence type="ECO:0000259" key="2">
    <source>
        <dbReference type="PROSITE" id="PS01148"/>
    </source>
</evidence>
<comment type="caution">
    <text evidence="3">The sequence shown here is derived from an EMBL/GenBank/DDBJ whole genome shotgun (WGS) entry which is preliminary data.</text>
</comment>
<dbReference type="Proteomes" id="UP001518989">
    <property type="component" value="Unassembled WGS sequence"/>
</dbReference>